<sequence>CGSSCLPDCSSGPLDPYRSFFPVLSSSSRLPFDGSVALCQNPSRSLAQLHCCRPPFQPPSPLRPSRREGRARPAGDRGGGSLLGDRGLRDATPRGSHTHHDSSRIRSRLAALHPWLLLLGSAPRAPSWCRRAREQAHRSDDSGRDLVVHQRSCLVSLRLFCGR</sequence>
<feature type="region of interest" description="Disordered" evidence="1">
    <location>
        <begin position="55"/>
        <end position="105"/>
    </location>
</feature>
<dbReference type="EMBL" id="CP097506">
    <property type="protein sequence ID" value="URD96237.1"/>
    <property type="molecule type" value="Genomic_DNA"/>
</dbReference>
<organism evidence="2 3">
    <name type="scientific">Musa troglodytarum</name>
    <name type="common">fe'i banana</name>
    <dbReference type="NCBI Taxonomy" id="320322"/>
    <lineage>
        <taxon>Eukaryota</taxon>
        <taxon>Viridiplantae</taxon>
        <taxon>Streptophyta</taxon>
        <taxon>Embryophyta</taxon>
        <taxon>Tracheophyta</taxon>
        <taxon>Spermatophyta</taxon>
        <taxon>Magnoliopsida</taxon>
        <taxon>Liliopsida</taxon>
        <taxon>Zingiberales</taxon>
        <taxon>Musaceae</taxon>
        <taxon>Musa</taxon>
    </lineage>
</organism>
<feature type="non-terminal residue" evidence="2">
    <location>
        <position position="1"/>
    </location>
</feature>
<proteinExistence type="predicted"/>
<dbReference type="AlphaFoldDB" id="A0A9E7FLF0"/>
<keyword evidence="3" id="KW-1185">Reference proteome</keyword>
<evidence type="ECO:0000313" key="3">
    <source>
        <dbReference type="Proteomes" id="UP001055439"/>
    </source>
</evidence>
<dbReference type="Proteomes" id="UP001055439">
    <property type="component" value="Chromosome 4"/>
</dbReference>
<protein>
    <submittedName>
        <fullName evidence="2">Uncharacterized protein</fullName>
    </submittedName>
</protein>
<evidence type="ECO:0000256" key="1">
    <source>
        <dbReference type="SAM" id="MobiDB-lite"/>
    </source>
</evidence>
<evidence type="ECO:0000313" key="2">
    <source>
        <dbReference type="EMBL" id="URD96237.1"/>
    </source>
</evidence>
<gene>
    <name evidence="2" type="ORF">MUK42_28834</name>
</gene>
<name>A0A9E7FLF0_9LILI</name>
<feature type="compositionally biased region" description="Basic and acidic residues" evidence="1">
    <location>
        <begin position="86"/>
        <end position="104"/>
    </location>
</feature>
<accession>A0A9E7FLF0</accession>
<feature type="compositionally biased region" description="Basic and acidic residues" evidence="1">
    <location>
        <begin position="65"/>
        <end position="75"/>
    </location>
</feature>
<reference evidence="2" key="1">
    <citation type="submission" date="2022-05" db="EMBL/GenBank/DDBJ databases">
        <title>The Musa troglodytarum L. genome provides insights into the mechanism of non-climacteric behaviour and enrichment of carotenoids.</title>
        <authorList>
            <person name="Wang J."/>
        </authorList>
    </citation>
    <scope>NUCLEOTIDE SEQUENCE</scope>
    <source>
        <tissue evidence="2">Leaf</tissue>
    </source>
</reference>